<evidence type="ECO:0000313" key="1">
    <source>
        <dbReference type="EMBL" id="KAK9717076.1"/>
    </source>
</evidence>
<protein>
    <submittedName>
        <fullName evidence="1">Uncharacterized protein</fullName>
    </submittedName>
</protein>
<dbReference type="Proteomes" id="UP001458880">
    <property type="component" value="Unassembled WGS sequence"/>
</dbReference>
<gene>
    <name evidence="1" type="ORF">QE152_g24394</name>
</gene>
<organism evidence="1 2">
    <name type="scientific">Popillia japonica</name>
    <name type="common">Japanese beetle</name>
    <dbReference type="NCBI Taxonomy" id="7064"/>
    <lineage>
        <taxon>Eukaryota</taxon>
        <taxon>Metazoa</taxon>
        <taxon>Ecdysozoa</taxon>
        <taxon>Arthropoda</taxon>
        <taxon>Hexapoda</taxon>
        <taxon>Insecta</taxon>
        <taxon>Pterygota</taxon>
        <taxon>Neoptera</taxon>
        <taxon>Endopterygota</taxon>
        <taxon>Coleoptera</taxon>
        <taxon>Polyphaga</taxon>
        <taxon>Scarabaeiformia</taxon>
        <taxon>Scarabaeidae</taxon>
        <taxon>Rutelinae</taxon>
        <taxon>Popillia</taxon>
    </lineage>
</organism>
<evidence type="ECO:0000313" key="2">
    <source>
        <dbReference type="Proteomes" id="UP001458880"/>
    </source>
</evidence>
<comment type="caution">
    <text evidence="1">The sequence shown here is derived from an EMBL/GenBank/DDBJ whole genome shotgun (WGS) entry which is preliminary data.</text>
</comment>
<dbReference type="CDD" id="cd12086">
    <property type="entry name" value="DD_cGKI-beta"/>
    <property type="match status" value="1"/>
</dbReference>
<dbReference type="EMBL" id="JASPKY010000247">
    <property type="protein sequence ID" value="KAK9717076.1"/>
    <property type="molecule type" value="Genomic_DNA"/>
</dbReference>
<dbReference type="Gene3D" id="1.20.5.170">
    <property type="match status" value="1"/>
</dbReference>
<accession>A0AAW1KGT8</accession>
<dbReference type="AlphaFoldDB" id="A0AAW1KGT8"/>
<sequence>MSCYNFVSRILPKKKKEQDEMPDSDTVLSLKRLLHDQSIELRKRQATIDLLQKELFDKDNEIKYLKNEIDKFRQVVSPLTQKIITKQISFFDDPEKFKVSISNNNVEQRIKRQAISAEPLAQQSVEFKIEKFPKSAGC</sequence>
<proteinExistence type="predicted"/>
<name>A0AAW1KGT8_POPJA</name>
<keyword evidence="2" id="KW-1185">Reference proteome</keyword>
<reference evidence="1 2" key="1">
    <citation type="journal article" date="2024" name="BMC Genomics">
        <title>De novo assembly and annotation of Popillia japonica's genome with initial clues to its potential as an invasive pest.</title>
        <authorList>
            <person name="Cucini C."/>
            <person name="Boschi S."/>
            <person name="Funari R."/>
            <person name="Cardaioli E."/>
            <person name="Iannotti N."/>
            <person name="Marturano G."/>
            <person name="Paoli F."/>
            <person name="Bruttini M."/>
            <person name="Carapelli A."/>
            <person name="Frati F."/>
            <person name="Nardi F."/>
        </authorList>
    </citation>
    <scope>NUCLEOTIDE SEQUENCE [LARGE SCALE GENOMIC DNA]</scope>
    <source>
        <strain evidence="1">DMR45628</strain>
    </source>
</reference>